<dbReference type="InterPro" id="IPR037185">
    <property type="entry name" value="EmrE-like"/>
</dbReference>
<dbReference type="Pfam" id="PF00892">
    <property type="entry name" value="EamA"/>
    <property type="match status" value="1"/>
</dbReference>
<organism evidence="4 5">
    <name type="scientific">Leptolyngbya boryana NIES-2135</name>
    <dbReference type="NCBI Taxonomy" id="1973484"/>
    <lineage>
        <taxon>Bacteria</taxon>
        <taxon>Bacillati</taxon>
        <taxon>Cyanobacteriota</taxon>
        <taxon>Cyanophyceae</taxon>
        <taxon>Leptolyngbyales</taxon>
        <taxon>Leptolyngbyaceae</taxon>
        <taxon>Leptolyngbya group</taxon>
        <taxon>Leptolyngbya</taxon>
    </lineage>
</organism>
<evidence type="ECO:0000259" key="3">
    <source>
        <dbReference type="Pfam" id="PF00892"/>
    </source>
</evidence>
<accession>A0A1Z4JGA4</accession>
<name>A0A1Z4JGA4_LEPBY</name>
<dbReference type="InterPro" id="IPR000620">
    <property type="entry name" value="EamA_dom"/>
</dbReference>
<feature type="transmembrane region" description="Helical" evidence="2">
    <location>
        <begin position="70"/>
        <end position="88"/>
    </location>
</feature>
<keyword evidence="2" id="KW-1133">Transmembrane helix</keyword>
<gene>
    <name evidence="4" type="ORF">NIES2135_25070</name>
</gene>
<dbReference type="AlphaFoldDB" id="A0A1Z4JGA4"/>
<proteinExistence type="inferred from homology"/>
<evidence type="ECO:0000256" key="1">
    <source>
        <dbReference type="ARBA" id="ARBA00007362"/>
    </source>
</evidence>
<feature type="transmembrane region" description="Helical" evidence="2">
    <location>
        <begin position="100"/>
        <end position="119"/>
    </location>
</feature>
<dbReference type="GO" id="GO:0016020">
    <property type="term" value="C:membrane"/>
    <property type="evidence" value="ECO:0007669"/>
    <property type="project" value="InterPro"/>
</dbReference>
<sequence length="143" mass="15403">MLNHELAWLIPALLSALFAALTAIFSKLGVAEVNSNLATAIRTVIILAIAWGIVIREGNLQQVLHIPQKALIFLVGSGIATGLSWIFYFRALQLGTTGSVVAIDKSSLVWVILFAHFFLGEPLTLKIFLGVLLIIVGTLVVVL</sequence>
<protein>
    <submittedName>
        <fullName evidence="4">Putative integral membrane protein DUF6</fullName>
    </submittedName>
</protein>
<keyword evidence="2" id="KW-0812">Transmembrane</keyword>
<evidence type="ECO:0000313" key="5">
    <source>
        <dbReference type="Proteomes" id="UP000217895"/>
    </source>
</evidence>
<dbReference type="EMBL" id="AP018203">
    <property type="protein sequence ID" value="BAY55683.1"/>
    <property type="molecule type" value="Genomic_DNA"/>
</dbReference>
<feature type="domain" description="EamA" evidence="3">
    <location>
        <begin position="8"/>
        <end position="142"/>
    </location>
</feature>
<reference evidence="4 5" key="1">
    <citation type="submission" date="2017-06" db="EMBL/GenBank/DDBJ databases">
        <title>Genome sequencing of cyanobaciteial culture collection at National Institute for Environmental Studies (NIES).</title>
        <authorList>
            <person name="Hirose Y."/>
            <person name="Shimura Y."/>
            <person name="Fujisawa T."/>
            <person name="Nakamura Y."/>
            <person name="Kawachi M."/>
        </authorList>
    </citation>
    <scope>NUCLEOTIDE SEQUENCE [LARGE SCALE GENOMIC DNA]</scope>
    <source>
        <strain evidence="4 5">NIES-2135</strain>
    </source>
</reference>
<dbReference type="PANTHER" id="PTHR22911">
    <property type="entry name" value="ACYL-MALONYL CONDENSING ENZYME-RELATED"/>
    <property type="match status" value="1"/>
</dbReference>
<feature type="transmembrane region" description="Helical" evidence="2">
    <location>
        <begin position="6"/>
        <end position="25"/>
    </location>
</feature>
<comment type="similarity">
    <text evidence="1">Belongs to the EamA transporter family.</text>
</comment>
<keyword evidence="2" id="KW-0472">Membrane</keyword>
<feature type="transmembrane region" description="Helical" evidence="2">
    <location>
        <begin position="125"/>
        <end position="142"/>
    </location>
</feature>
<dbReference type="PANTHER" id="PTHR22911:SF137">
    <property type="entry name" value="SOLUTE CARRIER FAMILY 35 MEMBER G2-RELATED"/>
    <property type="match status" value="1"/>
</dbReference>
<feature type="transmembrane region" description="Helical" evidence="2">
    <location>
        <begin position="37"/>
        <end position="55"/>
    </location>
</feature>
<keyword evidence="5" id="KW-1185">Reference proteome</keyword>
<evidence type="ECO:0000313" key="4">
    <source>
        <dbReference type="EMBL" id="BAY55683.1"/>
    </source>
</evidence>
<evidence type="ECO:0000256" key="2">
    <source>
        <dbReference type="SAM" id="Phobius"/>
    </source>
</evidence>
<dbReference type="Proteomes" id="UP000217895">
    <property type="component" value="Chromosome"/>
</dbReference>
<dbReference type="Gene3D" id="1.10.3730.20">
    <property type="match status" value="1"/>
</dbReference>
<dbReference type="SUPFAM" id="SSF103481">
    <property type="entry name" value="Multidrug resistance efflux transporter EmrE"/>
    <property type="match status" value="1"/>
</dbReference>